<evidence type="ECO:0000313" key="1">
    <source>
        <dbReference type="EMBL" id="CAI9548653.1"/>
    </source>
</evidence>
<feature type="non-terminal residue" evidence="1">
    <location>
        <position position="1"/>
    </location>
</feature>
<proteinExistence type="predicted"/>
<sequence length="51" mass="6116">CTLPRKNNLSSNTHQIEHVQKGYGFSLFYQRGRLNKRRGRDVRIIQLFHTM</sequence>
<accession>A0ABN9BM42</accession>
<dbReference type="EMBL" id="CATNWA010004771">
    <property type="protein sequence ID" value="CAI9548653.1"/>
    <property type="molecule type" value="Genomic_DNA"/>
</dbReference>
<reference evidence="1" key="1">
    <citation type="submission" date="2023-05" db="EMBL/GenBank/DDBJ databases">
        <authorList>
            <person name="Stuckert A."/>
        </authorList>
    </citation>
    <scope>NUCLEOTIDE SEQUENCE</scope>
</reference>
<evidence type="ECO:0000313" key="2">
    <source>
        <dbReference type="Proteomes" id="UP001162483"/>
    </source>
</evidence>
<gene>
    <name evidence="1" type="ORF">SPARVUS_LOCUS3188065</name>
</gene>
<comment type="caution">
    <text evidence="1">The sequence shown here is derived from an EMBL/GenBank/DDBJ whole genome shotgun (WGS) entry which is preliminary data.</text>
</comment>
<keyword evidence="2" id="KW-1185">Reference proteome</keyword>
<organism evidence="1 2">
    <name type="scientific">Staurois parvus</name>
    <dbReference type="NCBI Taxonomy" id="386267"/>
    <lineage>
        <taxon>Eukaryota</taxon>
        <taxon>Metazoa</taxon>
        <taxon>Chordata</taxon>
        <taxon>Craniata</taxon>
        <taxon>Vertebrata</taxon>
        <taxon>Euteleostomi</taxon>
        <taxon>Amphibia</taxon>
        <taxon>Batrachia</taxon>
        <taxon>Anura</taxon>
        <taxon>Neobatrachia</taxon>
        <taxon>Ranoidea</taxon>
        <taxon>Ranidae</taxon>
        <taxon>Staurois</taxon>
    </lineage>
</organism>
<dbReference type="Proteomes" id="UP001162483">
    <property type="component" value="Unassembled WGS sequence"/>
</dbReference>
<name>A0ABN9BM42_9NEOB</name>
<protein>
    <submittedName>
        <fullName evidence="1">Uncharacterized protein</fullName>
    </submittedName>
</protein>